<feature type="compositionally biased region" description="Basic and acidic residues" evidence="1">
    <location>
        <begin position="344"/>
        <end position="354"/>
    </location>
</feature>
<dbReference type="SUPFAM" id="SSF51679">
    <property type="entry name" value="Bacterial luciferase-like"/>
    <property type="match status" value="1"/>
</dbReference>
<dbReference type="GO" id="GO:0016705">
    <property type="term" value="F:oxidoreductase activity, acting on paired donors, with incorporation or reduction of molecular oxygen"/>
    <property type="evidence" value="ECO:0007669"/>
    <property type="project" value="InterPro"/>
</dbReference>
<dbReference type="NCBIfam" id="TIGR03619">
    <property type="entry name" value="F420_Rv2161c"/>
    <property type="match status" value="1"/>
</dbReference>
<gene>
    <name evidence="3" type="ORF">BZL30_1094</name>
</gene>
<dbReference type="PANTHER" id="PTHR30011:SF32">
    <property type="entry name" value="CONSERVED PROTEIN"/>
    <property type="match status" value="1"/>
</dbReference>
<dbReference type="InterPro" id="IPR036661">
    <property type="entry name" value="Luciferase-like_sf"/>
</dbReference>
<dbReference type="InterPro" id="IPR011251">
    <property type="entry name" value="Luciferase-like_dom"/>
</dbReference>
<evidence type="ECO:0000256" key="1">
    <source>
        <dbReference type="SAM" id="MobiDB-lite"/>
    </source>
</evidence>
<protein>
    <submittedName>
        <fullName evidence="3">Putative F420-dependent oxidoreductase family domain protein</fullName>
    </submittedName>
</protein>
<feature type="region of interest" description="Disordered" evidence="1">
    <location>
        <begin position="330"/>
        <end position="411"/>
    </location>
</feature>
<evidence type="ECO:0000259" key="2">
    <source>
        <dbReference type="Pfam" id="PF00296"/>
    </source>
</evidence>
<sequence>MRFGVLTFVTDEGIGPAQLGAALEQRGFESLFLAEHTHIPVDTRSPYPAGGPIPHKYYRTLDPFVALTAAAVSTETLVLGTGIALVPERDPILTAKEVASLDMLSQGRFRFGVGVGWLREEVANHRVDPAVRGRVTDERLRAMIEIWTQEKAEFHGKYVDFDPIYCWPKPVTKPYPPLYIGGGPANFTRIADLNAGWIAISPSPEQLSRPLERLRAAAGSDVPVTVCHWGDATATDLEGYRPLGSSASCWTCPPSRTTRRFDTWTSSRVNSGSWRDRRCRPLSEPDDDDDDAGHDGHRQRQEQEGDDALLCRRGLVGARRDRCQFAARPPCGRQQRRQPVRVAGVDEKHDRDDLPCVGQVEVRPQQADQHQEHAVEDAFEMAGQRHPGIRQRRPGESGEQTNQEQHQPESE</sequence>
<name>A0A1V3XRD5_MYCKA</name>
<feature type="compositionally biased region" description="Basic and acidic residues" evidence="1">
    <location>
        <begin position="274"/>
        <end position="283"/>
    </location>
</feature>
<feature type="region of interest" description="Disordered" evidence="1">
    <location>
        <begin position="263"/>
        <end position="306"/>
    </location>
</feature>
<proteinExistence type="predicted"/>
<comment type="caution">
    <text evidence="3">The sequence shown here is derived from an EMBL/GenBank/DDBJ whole genome shotgun (WGS) entry which is preliminary data.</text>
</comment>
<feature type="compositionally biased region" description="Polar residues" evidence="1">
    <location>
        <begin position="263"/>
        <end position="273"/>
    </location>
</feature>
<accession>A0A1V3XRD5</accession>
<organism evidence="3 4">
    <name type="scientific">Mycobacterium kansasii</name>
    <dbReference type="NCBI Taxonomy" id="1768"/>
    <lineage>
        <taxon>Bacteria</taxon>
        <taxon>Bacillati</taxon>
        <taxon>Actinomycetota</taxon>
        <taxon>Actinomycetes</taxon>
        <taxon>Mycobacteriales</taxon>
        <taxon>Mycobacteriaceae</taxon>
        <taxon>Mycobacterium</taxon>
    </lineage>
</organism>
<dbReference type="Pfam" id="PF00296">
    <property type="entry name" value="Bac_luciferase"/>
    <property type="match status" value="1"/>
</dbReference>
<dbReference type="EMBL" id="MVBM01000001">
    <property type="protein sequence ID" value="OOK81794.1"/>
    <property type="molecule type" value="Genomic_DNA"/>
</dbReference>
<evidence type="ECO:0000313" key="4">
    <source>
        <dbReference type="Proteomes" id="UP000189229"/>
    </source>
</evidence>
<dbReference type="AlphaFoldDB" id="A0A1V3XRD5"/>
<feature type="compositionally biased region" description="Basic and acidic residues" evidence="1">
    <location>
        <begin position="293"/>
        <end position="303"/>
    </location>
</feature>
<dbReference type="InterPro" id="IPR019921">
    <property type="entry name" value="Lucif-like_OxRdtase_Rv2161c"/>
</dbReference>
<dbReference type="Gene3D" id="3.20.20.30">
    <property type="entry name" value="Luciferase-like domain"/>
    <property type="match status" value="1"/>
</dbReference>
<dbReference type="Proteomes" id="UP000189229">
    <property type="component" value="Unassembled WGS sequence"/>
</dbReference>
<dbReference type="PANTHER" id="PTHR30011">
    <property type="entry name" value="ALKANESULFONATE MONOOXYGENASE-RELATED"/>
    <property type="match status" value="1"/>
</dbReference>
<dbReference type="InterPro" id="IPR051260">
    <property type="entry name" value="Diverse_substr_monoxygenases"/>
</dbReference>
<evidence type="ECO:0000313" key="3">
    <source>
        <dbReference type="EMBL" id="OOK81794.1"/>
    </source>
</evidence>
<feature type="domain" description="Luciferase-like" evidence="2">
    <location>
        <begin position="18"/>
        <end position="220"/>
    </location>
</feature>
<reference evidence="3 4" key="1">
    <citation type="submission" date="2017-02" db="EMBL/GenBank/DDBJ databases">
        <title>Complete genome sequences of Mycobacterium kansasii strains isolated from rhesus macaques.</title>
        <authorList>
            <person name="Panda A."/>
            <person name="Nagaraj S."/>
            <person name="Zhao X."/>
            <person name="Tettelin H."/>
            <person name="Detolla L.J."/>
        </authorList>
    </citation>
    <scope>NUCLEOTIDE SEQUENCE [LARGE SCALE GENOMIC DNA]</scope>
    <source>
        <strain evidence="3 4">11-3813</strain>
    </source>
</reference>